<accession>A0AAN7A7D0</accession>
<evidence type="ECO:0000313" key="1">
    <source>
        <dbReference type="EMBL" id="KAK4176034.1"/>
    </source>
</evidence>
<gene>
    <name evidence="1" type="ORF">QBC36DRAFT_353190</name>
</gene>
<organism evidence="1 2">
    <name type="scientific">Triangularia setosa</name>
    <dbReference type="NCBI Taxonomy" id="2587417"/>
    <lineage>
        <taxon>Eukaryota</taxon>
        <taxon>Fungi</taxon>
        <taxon>Dikarya</taxon>
        <taxon>Ascomycota</taxon>
        <taxon>Pezizomycotina</taxon>
        <taxon>Sordariomycetes</taxon>
        <taxon>Sordariomycetidae</taxon>
        <taxon>Sordariales</taxon>
        <taxon>Podosporaceae</taxon>
        <taxon>Triangularia</taxon>
    </lineage>
</organism>
<proteinExistence type="predicted"/>
<keyword evidence="2" id="KW-1185">Reference proteome</keyword>
<dbReference type="Proteomes" id="UP001302321">
    <property type="component" value="Unassembled WGS sequence"/>
</dbReference>
<reference evidence="1" key="2">
    <citation type="submission" date="2023-05" db="EMBL/GenBank/DDBJ databases">
        <authorList>
            <consortium name="Lawrence Berkeley National Laboratory"/>
            <person name="Steindorff A."/>
            <person name="Hensen N."/>
            <person name="Bonometti L."/>
            <person name="Westerberg I."/>
            <person name="Brannstrom I.O."/>
            <person name="Guillou S."/>
            <person name="Cros-Aarteil S."/>
            <person name="Calhoun S."/>
            <person name="Haridas S."/>
            <person name="Kuo A."/>
            <person name="Mondo S."/>
            <person name="Pangilinan J."/>
            <person name="Riley R."/>
            <person name="Labutti K."/>
            <person name="Andreopoulos B."/>
            <person name="Lipzen A."/>
            <person name="Chen C."/>
            <person name="Yanf M."/>
            <person name="Daum C."/>
            <person name="Ng V."/>
            <person name="Clum A."/>
            <person name="Ohm R."/>
            <person name="Martin F."/>
            <person name="Silar P."/>
            <person name="Natvig D."/>
            <person name="Lalanne C."/>
            <person name="Gautier V."/>
            <person name="Ament-Velasquez S.L."/>
            <person name="Kruys A."/>
            <person name="Hutchinson M.I."/>
            <person name="Powell A.J."/>
            <person name="Barry K."/>
            <person name="Miller A.N."/>
            <person name="Grigoriev I.V."/>
            <person name="Debuchy R."/>
            <person name="Gladieux P."/>
            <person name="Thoren M.H."/>
            <person name="Johannesson H."/>
        </authorList>
    </citation>
    <scope>NUCLEOTIDE SEQUENCE</scope>
    <source>
        <strain evidence="1">CBS 892.96</strain>
    </source>
</reference>
<dbReference type="Pfam" id="PF11917">
    <property type="entry name" value="DUF3435"/>
    <property type="match status" value="1"/>
</dbReference>
<protein>
    <submittedName>
        <fullName evidence="1">Uncharacterized protein</fullName>
    </submittedName>
</protein>
<reference evidence="1" key="1">
    <citation type="journal article" date="2023" name="Mol. Phylogenet. Evol.">
        <title>Genome-scale phylogeny and comparative genomics of the fungal order Sordariales.</title>
        <authorList>
            <person name="Hensen N."/>
            <person name="Bonometti L."/>
            <person name="Westerberg I."/>
            <person name="Brannstrom I.O."/>
            <person name="Guillou S."/>
            <person name="Cros-Aarteil S."/>
            <person name="Calhoun S."/>
            <person name="Haridas S."/>
            <person name="Kuo A."/>
            <person name="Mondo S."/>
            <person name="Pangilinan J."/>
            <person name="Riley R."/>
            <person name="LaButti K."/>
            <person name="Andreopoulos B."/>
            <person name="Lipzen A."/>
            <person name="Chen C."/>
            <person name="Yan M."/>
            <person name="Daum C."/>
            <person name="Ng V."/>
            <person name="Clum A."/>
            <person name="Steindorff A."/>
            <person name="Ohm R.A."/>
            <person name="Martin F."/>
            <person name="Silar P."/>
            <person name="Natvig D.O."/>
            <person name="Lalanne C."/>
            <person name="Gautier V."/>
            <person name="Ament-Velasquez S.L."/>
            <person name="Kruys A."/>
            <person name="Hutchinson M.I."/>
            <person name="Powell A.J."/>
            <person name="Barry K."/>
            <person name="Miller A.N."/>
            <person name="Grigoriev I.V."/>
            <person name="Debuchy R."/>
            <person name="Gladieux P."/>
            <person name="Hiltunen Thoren M."/>
            <person name="Johannesson H."/>
        </authorList>
    </citation>
    <scope>NUCLEOTIDE SEQUENCE</scope>
    <source>
        <strain evidence="1">CBS 892.96</strain>
    </source>
</reference>
<dbReference type="InterPro" id="IPR021842">
    <property type="entry name" value="DUF3435"/>
</dbReference>
<sequence>MWNVVWRMAGNRDSIRPYFLRVGAGAAFDALRGHLISNATAIFESSYQPQHIHQEIMPLIYRVKAAGENSELYKALQDATLLRYPNTPLYPTQEDRELFEQGQDITALREEHIRQKKVHGSYNKDVQIVLNLIVEERRKAYFKEADRRRALEQPTGDIPIPRGIAPDPQPHDKGAYVGLFLVDRNLGGPKRTEIFCGMLIKYLGYRTPSTDGPVSFAKRPSLNRNGLARHNRDQHFHKGTFNQPIHCPLRPKFVKSGVVIFAKSHGLKYVPGKPGTGFSAKVTLSKIPNTRSAWCLLCEQLHFPGNSHPGHVNKNHERAFAKPFECPEFRRLGLQTAIIQNRNAWLEHTRYCHQQDRQTGVTEPW</sequence>
<evidence type="ECO:0000313" key="2">
    <source>
        <dbReference type="Proteomes" id="UP001302321"/>
    </source>
</evidence>
<dbReference type="EMBL" id="MU866211">
    <property type="protein sequence ID" value="KAK4176034.1"/>
    <property type="molecule type" value="Genomic_DNA"/>
</dbReference>
<comment type="caution">
    <text evidence="1">The sequence shown here is derived from an EMBL/GenBank/DDBJ whole genome shotgun (WGS) entry which is preliminary data.</text>
</comment>
<name>A0AAN7A7D0_9PEZI</name>
<dbReference type="AlphaFoldDB" id="A0AAN7A7D0"/>